<dbReference type="SUPFAM" id="SSF47336">
    <property type="entry name" value="ACP-like"/>
    <property type="match status" value="3"/>
</dbReference>
<reference evidence="5 6" key="1">
    <citation type="submission" date="2024-06" db="EMBL/GenBank/DDBJ databases">
        <title>Complete genome of Phlyctema vagabunda strain 19-DSS-EL-015.</title>
        <authorList>
            <person name="Fiorenzani C."/>
        </authorList>
    </citation>
    <scope>NUCLEOTIDE SEQUENCE [LARGE SCALE GENOMIC DNA]</scope>
    <source>
        <strain evidence="5 6">19-DSS-EL-015</strain>
    </source>
</reference>
<proteinExistence type="predicted"/>
<dbReference type="Gene3D" id="3.30.300.30">
    <property type="match status" value="3"/>
</dbReference>
<dbReference type="Gene3D" id="3.30.559.30">
    <property type="entry name" value="Nonribosomal peptide synthetase, condensation domain"/>
    <property type="match status" value="3"/>
</dbReference>
<dbReference type="InterPro" id="IPR001242">
    <property type="entry name" value="Condensation_dom"/>
</dbReference>
<dbReference type="InterPro" id="IPR009081">
    <property type="entry name" value="PP-bd_ACP"/>
</dbReference>
<dbReference type="InterPro" id="IPR000873">
    <property type="entry name" value="AMP-dep_synth/lig_dom"/>
</dbReference>
<dbReference type="InterPro" id="IPR006162">
    <property type="entry name" value="Ppantetheine_attach_site"/>
</dbReference>
<evidence type="ECO:0000313" key="5">
    <source>
        <dbReference type="EMBL" id="KAL3420393.1"/>
    </source>
</evidence>
<dbReference type="PROSITE" id="PS00012">
    <property type="entry name" value="PHOSPHOPANTETHEINE"/>
    <property type="match status" value="2"/>
</dbReference>
<dbReference type="Gene3D" id="3.40.50.12780">
    <property type="entry name" value="N-terminal domain of ligase-like"/>
    <property type="match status" value="3"/>
</dbReference>
<accession>A0ABR4PAP4</accession>
<dbReference type="SUPFAM" id="SSF52777">
    <property type="entry name" value="CoA-dependent acyltransferases"/>
    <property type="match status" value="6"/>
</dbReference>
<dbReference type="Proteomes" id="UP001629113">
    <property type="component" value="Unassembled WGS sequence"/>
</dbReference>
<evidence type="ECO:0000259" key="4">
    <source>
        <dbReference type="PROSITE" id="PS50075"/>
    </source>
</evidence>
<organism evidence="5 6">
    <name type="scientific">Phlyctema vagabunda</name>
    <dbReference type="NCBI Taxonomy" id="108571"/>
    <lineage>
        <taxon>Eukaryota</taxon>
        <taxon>Fungi</taxon>
        <taxon>Dikarya</taxon>
        <taxon>Ascomycota</taxon>
        <taxon>Pezizomycotina</taxon>
        <taxon>Leotiomycetes</taxon>
        <taxon>Helotiales</taxon>
        <taxon>Dermateaceae</taxon>
        <taxon>Phlyctema</taxon>
    </lineage>
</organism>
<dbReference type="PANTHER" id="PTHR45527:SF16">
    <property type="entry name" value="NONRIBOSOMAL PEPTIDE SYNTHASE ATNA-RELATED"/>
    <property type="match status" value="1"/>
</dbReference>
<feature type="domain" description="Carrier" evidence="4">
    <location>
        <begin position="350"/>
        <end position="426"/>
    </location>
</feature>
<keyword evidence="3" id="KW-0436">Ligase</keyword>
<name>A0ABR4PAP4_9HELO</name>
<dbReference type="Gene3D" id="3.30.559.10">
    <property type="entry name" value="Chloramphenicol acetyltransferase-like domain"/>
    <property type="match status" value="4"/>
</dbReference>
<feature type="domain" description="Carrier" evidence="4">
    <location>
        <begin position="1429"/>
        <end position="1505"/>
    </location>
</feature>
<dbReference type="Pfam" id="PF00668">
    <property type="entry name" value="Condensation"/>
    <property type="match status" value="3"/>
</dbReference>
<sequence>MGMRRSSRTLQFSTYSFDTSMSDTYGTFMQGAVLCICSDWERLNDLAKSIRLLKANYVCLTPTVAEQLDPEDVPSLKTLCVGGEALSATLVDRWADRLDLINVYGITECLVWNFTTEPLRRGRFLRSIGRPTCGRVWVTAAEDPAQLLGFGTIGELLIEGPNLAREYLNNPQKTAESFINPPRWLQKLHPSTQGKRLYRSGDLVRQLEDGSFEYFGRRDTQIKLNGQRIELGEIEHHMRNLLPAGTQLAAHVLDSRKKYHRMLVGSVCLNNGALKVKEADFETIAKNLRSSMTKLLPSLLVPATFVQIFEMPMTVSGKLDRQSLHEMVAEHVASNPLSLDNYNSLQATSQPLNEIEAQLALMWSSLLEIEYDTIKVDHQFVRLGGNSVQAMKLVTLARKKGLCLSVADILQHQRLSEMAQVARPAGIRVQEPIHPFSLLVSPEDVFQTAKKQFGVKGVSIQDAYPCTPLQQGLFALSMSQPGAYVARTIIELPSTITLAAYMKAWEQVYRQYEILRTKIIETNEGLVQVVIDEDLSWDHLESFSQYQKDNDHLSMGLGSNLNKFAFVNSNEGEPAKIIWIAHHCTYDGWSAPFVLREVSRVVGGLSLTPHTSFNRFIKHLGEQNAKVSENYWKEQLRELEAPNFPVRENLNHNEPKTLSVQKRIKLAPRGVFTTSTLIRAALALLISKYSNSDCIVFGTVTSGRNASLEGIDMIVGPTFSTVPIRVRVDSGQSVSDYLKDIQDQAVEMIPHEMFGLQNIRKLNAETEVACGFQCLLIIQPPDGEDGLDGIKVTDDEYSDAGTYPLTIDCKFESSEALFQVFYDSIVLEQIWVERFLLQIEHVLRQLSLSSTQDSLKDLELVGHADQNLISSWNATYPSAVDRRVCDVIMEKCRAIPRKQAVCSWDGNFSYEQLDMLSTTLACELLHRGVGPEIIVPIIFERSKWVVIALLAVNKAGGAFVLLNPTHPLNRLQSIVGQTDSQVILSSFECLKLSSKLLSNVIVVERFLDCSGRTDATRNILIASAKMDESRYNYKPSDLLYIVFTSGTSGLPKGIMIENRSFSTYIEALARMTNAKENWRGLVSSAFSFDSSLEEILMPLMLGGTICMPSQHDLSNDLTGAMNRMEVDWGVFTPSLARLIDPKQLTTVKDLYMGGKQLTDALVKTYGSCVRLTNTYGPSECCPTGCISSTPELYGGHIGRGVACRTWIVDPDDQERLMPVGCVGELILDGPNVGRGYLNDEKKTRESFISPPVWLKSIQEKTETRHASIYPCRLYKTGDLVRYCSNGTLEYIGRKDQQVKLYGQRIELSEVEHHIQLSASEPIEVVVDVASRNTDSDHQILVAFIVFQNEISSTKLSEGCSYNHNGNLNLRKSLAGKIPQYMIPSLYVRLSKLPLTSSDKIDRRKLKQLVLDLTDTEYTAALGAETEKRPPVTEYQLGLQELWSEILKMSRKHIGLDDKFLQIGGDSIRAIKLAAMARKRGWNLTVAEITKYDSLEDMSQQIKSLTVLPVLSSAFSLLVDKDKTRLITEAARSCGIDEAEVEDIYPCSHLQKGIMALSLKHPSSYVAKDLFEVSNHVEVDRISNACRKLMNDNSILRTRIVHIHGGFYQVVLRGNLEWNLQNSTKTDSSNSTLRDMGLGQCLCFFELIQNPTASSKKLAWRIHHALYDGWSLNLLKRQLIQTLQGHVSVDSVVPYNSFIWHTMEMSEHASSTFWKESFIGTSPTHFPKMPRPDYLACPNKFLEIHLDIQQETKFQGGMPGIICAAWAIVVSRYTECQHVSLGITTSGRKANLPGIEAITGPTFATVPVIVRLDSAPTKELLLQQLHRQSVGQTDYEQFGLENIGLSSPEAHEACGFQTLLVVQPVEFDDEDQHNVILRDISPEQADISTHPLTLECQLTTTGLIMKARFDEKVLSEFEMSHMLSQFCEAVRKLCLPQDCLVQDITTTSPEDLAQITSWNDKPLQSVNICIHDLILVKTILAPDSTAVCSWDGDITYAQLEEHSRIIGLKLQEEEEVKVGDTVPLLMDKSVWSVITMLAILRCGAAVVLLDKVNHPHARMKKICEEVRARIIVCGPAHYDIALSLVSRAMAVSTETLEASPDNINRPLQSSAISSDAAFVIFTSGSTGVPKGIVHEHRSLSSSYISIAPVLNLSSTSRVYQFSAFTFDMCIIETFATLISGGTVCIPSDDERLNNVEGSFSRLRCNWAFFTPSFSRQLNPSKMLGLQTLCLGGESISQTDVDLWLPNVDELMTVSGPAETSLCTAGRLGAHQLPYIGNMIGGRSWIVHISDHNQLAPLGVVGELLVEGPVVARGYLNLPETTSKAFIDLPDWLCDKPEKPLRRLYKTGDLVKYNHDGGMQIFGRKDGQVKIRGQRVELEEVEHQVKKALDFLRPGQTYEYAVDAFSPAHDKNTKLLAIFTRGDTSRELTCSIFERLHTKLPPYMVPTVLIPLSEIPVTATKKVDRQKLRSIASGMPRSDLIESMGLQKRIRIPASNNVEKAIHRLWSKILQVDIQTISSDDKFIPLGGDSLRAVAFVSAARDEGFHVTVADVFRRPVLRDLATTMNPSNKISLEAIPREAMEHSDQCFVDSDILIDICKTIPLVNKHNCIDLRPCTPTQKFMLTGYGMGREVFQPHMSFKITLTEGRIDLDRFIRAWKETVAKHSILRTVFVELSHTGNRWYQIVLDKIDADIDCISGSEAQFEPIDDLLQITRRQLPAWKLIIKDAEQMGFIYVLFGEIAQSYAKFPSPSHGPQYRDFQRYLQNSPTQNSFRFWSSYLENLKPCLVPTRRYDNGLTDFRSVSFQLQNLNGLRKLCHEHDITLSMLIQAAWARTLGECTGNCDVVFGSITSNRDVELPGIEKIIGPVFGIVVRRFRVLEKASSTSDFLRQCQDDWINCMPHRGLSFLEYFETLHNQSYKQELFNTVINYRRFARPKEDFLASESSRLVFNNISTIDPYAFDILLGIDDDDEHDDVPIYAQLDYWNSKIADEQANELVHTLISELHAMLL</sequence>
<keyword evidence="6" id="KW-1185">Reference proteome</keyword>
<protein>
    <submittedName>
        <fullName evidence="5">Non-ribosomal peptide synthetase protein</fullName>
    </submittedName>
</protein>
<evidence type="ECO:0000256" key="1">
    <source>
        <dbReference type="ARBA" id="ARBA00022450"/>
    </source>
</evidence>
<evidence type="ECO:0000256" key="2">
    <source>
        <dbReference type="ARBA" id="ARBA00022553"/>
    </source>
</evidence>
<dbReference type="InterPro" id="IPR020845">
    <property type="entry name" value="AMP-binding_CS"/>
</dbReference>
<dbReference type="EMBL" id="JBFCZG010000007">
    <property type="protein sequence ID" value="KAL3420393.1"/>
    <property type="molecule type" value="Genomic_DNA"/>
</dbReference>
<dbReference type="Gene3D" id="1.10.1200.10">
    <property type="entry name" value="ACP-like"/>
    <property type="match status" value="3"/>
</dbReference>
<dbReference type="PROSITE" id="PS50075">
    <property type="entry name" value="CARRIER"/>
    <property type="match status" value="3"/>
</dbReference>
<dbReference type="InterPro" id="IPR023213">
    <property type="entry name" value="CAT-like_dom_sf"/>
</dbReference>
<dbReference type="SUPFAM" id="SSF56801">
    <property type="entry name" value="Acetyl-CoA synthetase-like"/>
    <property type="match status" value="3"/>
</dbReference>
<dbReference type="PANTHER" id="PTHR45527">
    <property type="entry name" value="NONRIBOSOMAL PEPTIDE SYNTHETASE"/>
    <property type="match status" value="1"/>
</dbReference>
<keyword evidence="1" id="KW-0596">Phosphopantetheine</keyword>
<dbReference type="Pfam" id="PF00501">
    <property type="entry name" value="AMP-binding"/>
    <property type="match status" value="3"/>
</dbReference>
<dbReference type="CDD" id="cd05918">
    <property type="entry name" value="A_NRPS_SidN3_like"/>
    <property type="match status" value="2"/>
</dbReference>
<dbReference type="InterPro" id="IPR042099">
    <property type="entry name" value="ANL_N_sf"/>
</dbReference>
<gene>
    <name evidence="5" type="ORF">PVAG01_08892</name>
</gene>
<dbReference type="InterPro" id="IPR036736">
    <property type="entry name" value="ACP-like_sf"/>
</dbReference>
<feature type="domain" description="Carrier" evidence="4">
    <location>
        <begin position="2491"/>
        <end position="2567"/>
    </location>
</feature>
<comment type="caution">
    <text evidence="5">The sequence shown here is derived from an EMBL/GenBank/DDBJ whole genome shotgun (WGS) entry which is preliminary data.</text>
</comment>
<dbReference type="CDD" id="cd19545">
    <property type="entry name" value="FUM14_C_NRPS-like"/>
    <property type="match status" value="2"/>
</dbReference>
<dbReference type="PROSITE" id="PS00455">
    <property type="entry name" value="AMP_BINDING"/>
    <property type="match status" value="2"/>
</dbReference>
<evidence type="ECO:0000313" key="6">
    <source>
        <dbReference type="Proteomes" id="UP001629113"/>
    </source>
</evidence>
<dbReference type="Pfam" id="PF00550">
    <property type="entry name" value="PP-binding"/>
    <property type="match status" value="3"/>
</dbReference>
<dbReference type="InterPro" id="IPR045851">
    <property type="entry name" value="AMP-bd_C_sf"/>
</dbReference>
<keyword evidence="2" id="KW-0597">Phosphoprotein</keyword>
<evidence type="ECO:0000256" key="3">
    <source>
        <dbReference type="ARBA" id="ARBA00022598"/>
    </source>
</evidence>